<comment type="caution">
    <text evidence="3">The sequence shown here is derived from an EMBL/GenBank/DDBJ whole genome shotgun (WGS) entry which is preliminary data.</text>
</comment>
<evidence type="ECO:0000313" key="3">
    <source>
        <dbReference type="EMBL" id="TFU30032.1"/>
    </source>
</evidence>
<gene>
    <name evidence="3" type="ORF">E4U02_15125</name>
</gene>
<keyword evidence="2" id="KW-0812">Transmembrane</keyword>
<evidence type="ECO:0000256" key="1">
    <source>
        <dbReference type="SAM" id="MobiDB-lite"/>
    </source>
</evidence>
<accession>A0A4Y9FMG6</accession>
<keyword evidence="4" id="KW-1185">Reference proteome</keyword>
<feature type="compositionally biased region" description="Basic and acidic residues" evidence="1">
    <location>
        <begin position="1"/>
        <end position="13"/>
    </location>
</feature>
<organism evidence="3 4">
    <name type="scientific">Microbacterium paludicola</name>
    <dbReference type="NCBI Taxonomy" id="300019"/>
    <lineage>
        <taxon>Bacteria</taxon>
        <taxon>Bacillati</taxon>
        <taxon>Actinomycetota</taxon>
        <taxon>Actinomycetes</taxon>
        <taxon>Micrococcales</taxon>
        <taxon>Microbacteriaceae</taxon>
        <taxon>Microbacterium</taxon>
    </lineage>
</organism>
<evidence type="ECO:0000313" key="4">
    <source>
        <dbReference type="Proteomes" id="UP000298358"/>
    </source>
</evidence>
<keyword evidence="2" id="KW-0472">Membrane</keyword>
<dbReference type="OrthoDB" id="3683589at2"/>
<feature type="region of interest" description="Disordered" evidence="1">
    <location>
        <begin position="1"/>
        <end position="29"/>
    </location>
</feature>
<dbReference type="RefSeq" id="WP_135115638.1">
    <property type="nucleotide sequence ID" value="NZ_JADGLL010000070.1"/>
</dbReference>
<sequence length="216" mass="21849">MDRRELRAARRADASGSGPTLEERAPRRHPGATGGFALFGEVLFTGLLVAAGGLVVVTLPAALAAGIRHLHRYADAEASHARLFWRDWRAALPGGLVVGVAGVALALVLALDIDLAGSGALPGGAAIAIVGWAGAVALGVALLAAAGAWTPETGWRAAVRAIPAAIAADPVGALYMAATVVFVGVVTWMLPPLLLVALGCAAFAVVAIPVRRQRPA</sequence>
<evidence type="ECO:0000256" key="2">
    <source>
        <dbReference type="SAM" id="Phobius"/>
    </source>
</evidence>
<name>A0A4Y9FMG6_9MICO</name>
<dbReference type="EMBL" id="SPQB01000070">
    <property type="protein sequence ID" value="TFU30032.1"/>
    <property type="molecule type" value="Genomic_DNA"/>
</dbReference>
<evidence type="ECO:0008006" key="5">
    <source>
        <dbReference type="Google" id="ProtNLM"/>
    </source>
</evidence>
<feature type="transmembrane region" description="Helical" evidence="2">
    <location>
        <begin position="88"/>
        <end position="111"/>
    </location>
</feature>
<feature type="transmembrane region" description="Helical" evidence="2">
    <location>
        <begin position="123"/>
        <end position="149"/>
    </location>
</feature>
<dbReference type="Proteomes" id="UP000298358">
    <property type="component" value="Unassembled WGS sequence"/>
</dbReference>
<feature type="transmembrane region" description="Helical" evidence="2">
    <location>
        <begin position="161"/>
        <end position="183"/>
    </location>
</feature>
<proteinExistence type="predicted"/>
<feature type="transmembrane region" description="Helical" evidence="2">
    <location>
        <begin position="189"/>
        <end position="210"/>
    </location>
</feature>
<protein>
    <recommendedName>
        <fullName evidence="5">DUF624 domain-containing protein</fullName>
    </recommendedName>
</protein>
<reference evidence="3 4" key="1">
    <citation type="submission" date="2019-03" db="EMBL/GenBank/DDBJ databases">
        <title>Diversity of the mouse oral microbiome.</title>
        <authorList>
            <person name="Joseph S."/>
            <person name="Aduse-Opoku J."/>
            <person name="Curtis M."/>
            <person name="Wade W."/>
            <person name="Hashim A."/>
        </authorList>
    </citation>
    <scope>NUCLEOTIDE SEQUENCE [LARGE SCALE GENOMIC DNA]</scope>
    <source>
        <strain evidence="3 4">P1012</strain>
    </source>
</reference>
<dbReference type="AlphaFoldDB" id="A0A4Y9FMG6"/>
<feature type="transmembrane region" description="Helical" evidence="2">
    <location>
        <begin position="42"/>
        <end position="67"/>
    </location>
</feature>
<keyword evidence="2" id="KW-1133">Transmembrane helix</keyword>